<dbReference type="PANTHER" id="PTHR11702:SF44">
    <property type="entry name" value="GTP-BINDING PROTEIN OBGC, CHLOROPLASTIC"/>
    <property type="match status" value="1"/>
</dbReference>
<sequence length="576" mass="64073">MRTLWPPTKGRRLYSIKIIDKVTKKSVKIYEHSSFGRNGKGKKSNEGRCPHDDGESMPPTEGGLTWGENHRGTPIVGVKSAVCKVATRKASIFYESERIIKCESGAGGDGGISFKKFKRKVLGPLGIPNGGKGGNGGDVYLRYWDPKGGGPLIPRRKRRGEDKHVFVNNLAELPCVISATNGAKGKANQLRGKNGMSVFLHLNKMCHVYRLFPREGEESTSTRVAHTECIGEALHILGGHTYDKQATSLHDEQRDLLTMGRKNQLANPHVKGDQQNLLTYKSQYEDKVYKVIKKEDPIYVKKNMHILKQLIRMDKQVGREIYIGMLSPSNSSLLLSKGGEGGKGNNMQDTYTYGKGAKGTTSYIRIVYRCISDTCFLGFSGSGKSTLLSLIAPKIHTVNNLYVLKKIFFTDNFQVSVADFAGDSTEGGTGTSDGNCISGGTCITDGNCITDESRIAEQSPPFRISPNVAHHLELVHLLVLVLDMHHELMPQFRAIREELRRKDERLFHKPYIVAINKCDVHFTEKINRAEEAYREIKAYGGDDVPVFFISAKYAMGIDKFVTHLRTCVQKLKQGKC</sequence>
<dbReference type="SUPFAM" id="SSF82051">
    <property type="entry name" value="Obg GTP-binding protein N-terminal domain"/>
    <property type="match status" value="1"/>
</dbReference>
<evidence type="ECO:0000256" key="1">
    <source>
        <dbReference type="SAM" id="MobiDB-lite"/>
    </source>
</evidence>
<dbReference type="InterPro" id="IPR027417">
    <property type="entry name" value="P-loop_NTPase"/>
</dbReference>
<evidence type="ECO:0000259" key="2">
    <source>
        <dbReference type="PROSITE" id="PS51883"/>
    </source>
</evidence>
<dbReference type="GO" id="GO:0005525">
    <property type="term" value="F:GTP binding"/>
    <property type="evidence" value="ECO:0007669"/>
    <property type="project" value="InterPro"/>
</dbReference>
<name>A0A1B1E274_9APIC</name>
<evidence type="ECO:0000313" key="4">
    <source>
        <dbReference type="Proteomes" id="UP000092716"/>
    </source>
</evidence>
<evidence type="ECO:0000313" key="3">
    <source>
        <dbReference type="EMBL" id="ANQ09116.1"/>
    </source>
</evidence>
<dbReference type="Gene3D" id="3.40.50.300">
    <property type="entry name" value="P-loop containing nucleotide triphosphate hydrolases"/>
    <property type="match status" value="1"/>
</dbReference>
<dbReference type="AlphaFoldDB" id="A0A1B1E274"/>
<dbReference type="KEGG" id="pcot:PCOAH_00036230"/>
<dbReference type="InterPro" id="IPR045086">
    <property type="entry name" value="OBG_GTPase"/>
</dbReference>
<organism evidence="3 4">
    <name type="scientific">Plasmodium coatneyi</name>
    <dbReference type="NCBI Taxonomy" id="208452"/>
    <lineage>
        <taxon>Eukaryota</taxon>
        <taxon>Sar</taxon>
        <taxon>Alveolata</taxon>
        <taxon>Apicomplexa</taxon>
        <taxon>Aconoidasida</taxon>
        <taxon>Haemosporida</taxon>
        <taxon>Plasmodiidae</taxon>
        <taxon>Plasmodium</taxon>
    </lineage>
</organism>
<dbReference type="RefSeq" id="XP_019915811.1">
    <property type="nucleotide sequence ID" value="XM_020060414.1"/>
</dbReference>
<dbReference type="Proteomes" id="UP000092716">
    <property type="component" value="Chromosome 11"/>
</dbReference>
<dbReference type="PROSITE" id="PS51883">
    <property type="entry name" value="OBG"/>
    <property type="match status" value="1"/>
</dbReference>
<feature type="domain" description="Obg" evidence="2">
    <location>
        <begin position="92"/>
        <end position="371"/>
    </location>
</feature>
<dbReference type="OrthoDB" id="347018at2759"/>
<dbReference type="GO" id="GO:0042254">
    <property type="term" value="P:ribosome biogenesis"/>
    <property type="evidence" value="ECO:0007669"/>
    <property type="project" value="UniProtKB-UniRule"/>
</dbReference>
<dbReference type="Gene3D" id="2.70.210.12">
    <property type="entry name" value="GTP1/OBG domain"/>
    <property type="match status" value="1"/>
</dbReference>
<dbReference type="GO" id="GO:0003924">
    <property type="term" value="F:GTPase activity"/>
    <property type="evidence" value="ECO:0007669"/>
    <property type="project" value="InterPro"/>
</dbReference>
<dbReference type="SUPFAM" id="SSF52540">
    <property type="entry name" value="P-loop containing nucleoside triphosphate hydrolases"/>
    <property type="match status" value="1"/>
</dbReference>
<accession>A0A1B1E274</accession>
<keyword evidence="4" id="KW-1185">Reference proteome</keyword>
<dbReference type="EMBL" id="CP016249">
    <property type="protein sequence ID" value="ANQ09116.1"/>
    <property type="molecule type" value="Genomic_DNA"/>
</dbReference>
<dbReference type="GeneID" id="30910354"/>
<dbReference type="Pfam" id="PF00009">
    <property type="entry name" value="GTP_EFTU"/>
    <property type="match status" value="1"/>
</dbReference>
<dbReference type="VEuPathDB" id="PlasmoDB:PCOAH_00036230"/>
<gene>
    <name evidence="3" type="ORF">PCOAH_00036230</name>
</gene>
<dbReference type="Pfam" id="PF01018">
    <property type="entry name" value="GTP1_OBG"/>
    <property type="match status" value="1"/>
</dbReference>
<protein>
    <recommendedName>
        <fullName evidence="2">Obg domain-containing protein</fullName>
    </recommendedName>
</protein>
<dbReference type="GO" id="GO:0005739">
    <property type="term" value="C:mitochondrion"/>
    <property type="evidence" value="ECO:0007669"/>
    <property type="project" value="TreeGrafter"/>
</dbReference>
<feature type="region of interest" description="Disordered" evidence="1">
    <location>
        <begin position="33"/>
        <end position="59"/>
    </location>
</feature>
<dbReference type="InterPro" id="IPR006169">
    <property type="entry name" value="GTP1_OBG_dom"/>
</dbReference>
<feature type="compositionally biased region" description="Basic and acidic residues" evidence="1">
    <location>
        <begin position="43"/>
        <end position="54"/>
    </location>
</feature>
<reference evidence="4" key="1">
    <citation type="submission" date="2016-06" db="EMBL/GenBank/DDBJ databases">
        <title>First high quality genome sequence of Plasmodium coatneyi using continuous long reads from single molecule, real-time sequencing.</title>
        <authorList>
            <person name="Chien J.-T."/>
            <person name="Pakala S.B."/>
            <person name="Geraldo J.A."/>
            <person name="Lapp S.A."/>
            <person name="Barnwell J.W."/>
            <person name="Kissinger J.C."/>
            <person name="Galinski M.R."/>
            <person name="Humphrey J.C."/>
        </authorList>
    </citation>
    <scope>NUCLEOTIDE SEQUENCE [LARGE SCALE GENOMIC DNA]</scope>
    <source>
        <strain evidence="4">Hackeri</strain>
    </source>
</reference>
<dbReference type="InterPro" id="IPR036726">
    <property type="entry name" value="GTP1_OBG_dom_sf"/>
</dbReference>
<dbReference type="PANTHER" id="PTHR11702">
    <property type="entry name" value="DEVELOPMENTALLY REGULATED GTP-BINDING PROTEIN-RELATED"/>
    <property type="match status" value="1"/>
</dbReference>
<dbReference type="InterPro" id="IPR000795">
    <property type="entry name" value="T_Tr_GTP-bd_dom"/>
</dbReference>
<proteinExistence type="predicted"/>